<keyword evidence="2" id="KW-1185">Reference proteome</keyword>
<accession>A0A2I0IE56</accession>
<evidence type="ECO:0000313" key="1">
    <source>
        <dbReference type="EMBL" id="PKI42251.1"/>
    </source>
</evidence>
<dbReference type="AlphaFoldDB" id="A0A2I0IE56"/>
<proteinExistence type="predicted"/>
<dbReference type="EMBL" id="PGOL01003215">
    <property type="protein sequence ID" value="PKI42251.1"/>
    <property type="molecule type" value="Genomic_DNA"/>
</dbReference>
<comment type="caution">
    <text evidence="1">The sequence shown here is derived from an EMBL/GenBank/DDBJ whole genome shotgun (WGS) entry which is preliminary data.</text>
</comment>
<organism evidence="1 2">
    <name type="scientific">Punica granatum</name>
    <name type="common">Pomegranate</name>
    <dbReference type="NCBI Taxonomy" id="22663"/>
    <lineage>
        <taxon>Eukaryota</taxon>
        <taxon>Viridiplantae</taxon>
        <taxon>Streptophyta</taxon>
        <taxon>Embryophyta</taxon>
        <taxon>Tracheophyta</taxon>
        <taxon>Spermatophyta</taxon>
        <taxon>Magnoliopsida</taxon>
        <taxon>eudicotyledons</taxon>
        <taxon>Gunneridae</taxon>
        <taxon>Pentapetalae</taxon>
        <taxon>rosids</taxon>
        <taxon>malvids</taxon>
        <taxon>Myrtales</taxon>
        <taxon>Lythraceae</taxon>
        <taxon>Punica</taxon>
    </lineage>
</organism>
<gene>
    <name evidence="1" type="ORF">CRG98_037367</name>
</gene>
<protein>
    <submittedName>
        <fullName evidence="1">Uncharacterized protein</fullName>
    </submittedName>
</protein>
<sequence length="146" mass="16037">MRQIGHGASNARVLTRMMCPPESKPVVLSGSSRSPSRMRAHEIEEVGRSLQGLEVPVIFLGLPNNALRTCLMGFLTANLGLHHVLAQEIAGDVLPAVYSAVEGRLMQFFAFLYLEITEMSVSLVRIDEDPVTSRRDTGHLQRPRGG</sequence>
<dbReference type="Proteomes" id="UP000233551">
    <property type="component" value="Unassembled WGS sequence"/>
</dbReference>
<name>A0A2I0IE56_PUNGR</name>
<reference evidence="1 2" key="1">
    <citation type="submission" date="2017-11" db="EMBL/GenBank/DDBJ databases">
        <title>De-novo sequencing of pomegranate (Punica granatum L.) genome.</title>
        <authorList>
            <person name="Akparov Z."/>
            <person name="Amiraslanov A."/>
            <person name="Hajiyeva S."/>
            <person name="Abbasov M."/>
            <person name="Kaur K."/>
            <person name="Hamwieh A."/>
            <person name="Solovyev V."/>
            <person name="Salamov A."/>
            <person name="Braich B."/>
            <person name="Kosarev P."/>
            <person name="Mahmoud A."/>
            <person name="Hajiyev E."/>
            <person name="Babayeva S."/>
            <person name="Izzatullayeva V."/>
            <person name="Mammadov A."/>
            <person name="Mammadov A."/>
            <person name="Sharifova S."/>
            <person name="Ojaghi J."/>
            <person name="Eynullazada K."/>
            <person name="Bayramov B."/>
            <person name="Abdulazimova A."/>
            <person name="Shahmuradov I."/>
        </authorList>
    </citation>
    <scope>NUCLEOTIDE SEQUENCE [LARGE SCALE GENOMIC DNA]</scope>
    <source>
        <strain evidence="2">cv. AG2017</strain>
        <tissue evidence="1">Leaf</tissue>
    </source>
</reference>
<evidence type="ECO:0000313" key="2">
    <source>
        <dbReference type="Proteomes" id="UP000233551"/>
    </source>
</evidence>